<protein>
    <submittedName>
        <fullName evidence="1">Uncharacterized protein</fullName>
    </submittedName>
</protein>
<dbReference type="AlphaFoldDB" id="A0AAD4V3E6"/>
<evidence type="ECO:0000313" key="2">
    <source>
        <dbReference type="Proteomes" id="UP001054821"/>
    </source>
</evidence>
<accession>A0AAD4V3E6</accession>
<dbReference type="PANTHER" id="PTHR33325">
    <property type="entry name" value="ZINC FINGER, CCHC-TYPE-RELATED"/>
    <property type="match status" value="1"/>
</dbReference>
<comment type="caution">
    <text evidence="1">The sequence shown here is derived from an EMBL/GenBank/DDBJ whole genome shotgun (WGS) entry which is preliminary data.</text>
</comment>
<sequence>MEMGEEYSEEYVVVVDDEVFSRVKAELRASKAEFKSIAYVEGLSCAQGKILAAENTIVFTGLNDRFTKGEINHFHIYENGHTKFKKEKLLDLYLRDFQMHQIPDESAIYIAIPFIAPCTDDLIHAEIHLNAKDLGNIIKSENEASRQDRLKAMIFLRHHLHEGLISEYIGVKDSTILWKNLEERYDHQKSIILPKARYDWMHPRL</sequence>
<dbReference type="PANTHER" id="PTHR33325:SF11">
    <property type="entry name" value="COLD SHOCK DOMAIN-CONTAINING PROTEIN 4-LIKE"/>
    <property type="match status" value="1"/>
</dbReference>
<organism evidence="1 2">
    <name type="scientific">Prunus dulcis</name>
    <name type="common">Almond</name>
    <name type="synonym">Amygdalus dulcis</name>
    <dbReference type="NCBI Taxonomy" id="3755"/>
    <lineage>
        <taxon>Eukaryota</taxon>
        <taxon>Viridiplantae</taxon>
        <taxon>Streptophyta</taxon>
        <taxon>Embryophyta</taxon>
        <taxon>Tracheophyta</taxon>
        <taxon>Spermatophyta</taxon>
        <taxon>Magnoliopsida</taxon>
        <taxon>eudicotyledons</taxon>
        <taxon>Gunneridae</taxon>
        <taxon>Pentapetalae</taxon>
        <taxon>rosids</taxon>
        <taxon>fabids</taxon>
        <taxon>Rosales</taxon>
        <taxon>Rosaceae</taxon>
        <taxon>Amygdaloideae</taxon>
        <taxon>Amygdaleae</taxon>
        <taxon>Prunus</taxon>
    </lineage>
</organism>
<keyword evidence="2" id="KW-1185">Reference proteome</keyword>
<proteinExistence type="predicted"/>
<evidence type="ECO:0000313" key="1">
    <source>
        <dbReference type="EMBL" id="KAI5316827.1"/>
    </source>
</evidence>
<gene>
    <name evidence="1" type="ORF">L3X38_036534</name>
</gene>
<name>A0AAD4V3E6_PRUDU</name>
<reference evidence="1 2" key="1">
    <citation type="journal article" date="2022" name="G3 (Bethesda)">
        <title>Whole-genome sequence and methylome profiling of the almond [Prunus dulcis (Mill.) D.A. Webb] cultivar 'Nonpareil'.</title>
        <authorList>
            <person name="D'Amico-Willman K.M."/>
            <person name="Ouma W.Z."/>
            <person name="Meulia T."/>
            <person name="Sideli G.M."/>
            <person name="Gradziel T.M."/>
            <person name="Fresnedo-Ramirez J."/>
        </authorList>
    </citation>
    <scope>NUCLEOTIDE SEQUENCE [LARGE SCALE GENOMIC DNA]</scope>
    <source>
        <strain evidence="1">Clone GOH B32 T37-40</strain>
    </source>
</reference>
<dbReference type="Proteomes" id="UP001054821">
    <property type="component" value="Chromosome 7"/>
</dbReference>
<dbReference type="EMBL" id="JAJFAZ020000007">
    <property type="protein sequence ID" value="KAI5316827.1"/>
    <property type="molecule type" value="Genomic_DNA"/>
</dbReference>